<evidence type="ECO:0000313" key="4">
    <source>
        <dbReference type="Proteomes" id="UP000467249"/>
    </source>
</evidence>
<dbReference type="AlphaFoldDB" id="A0A6N4WFI2"/>
<sequence>MTPDAALHHIESNVLHGWSPATATWSSINLAEAVPGVMTPLCASVWVPASELGLRQPFVAMGALPAARGTIPEDDSQRITNTFCGRMAVRVDFLCEIGDLIPGQSGEALARDFFGFVPPDFQSRPSKRRLPHIVVHYPRTLATIGRRIRRLRTETDAWWRTAVSRMPQLELVAAQRLGADARDRFFDALAAQAVISATTIQPVQEQLATVCATAGVDPAVLLRGAPHEEGAVLADLWATSRGALTIDEFLGRHGYHGPGEGELATRVWREEPSAVQALLDRYRARPDSESPDADAASHRRERDAAERALLAAFGPIGRARARAVLAIARRVIPLRGTGKVAYLQCLDVLRASARRIGSILVEAGRLAEPDDAFFLTVEELTGAAVGDNATDLQAVVSERRALRGRYQAMTLPSAWTGQPEPQIVDTGQSADVDALSGIGACAGVAEGRAVVVTDPADADIEDGDILIAHTTDPSWVSLMFLSSALVVDIGGLMSHAAVVARELGIPCVMNTGSGTSALRTGDIIRVDGSTGTVELIERNPQSTTSKESSQ</sequence>
<dbReference type="InterPro" id="IPR036637">
    <property type="entry name" value="Phosphohistidine_dom_sf"/>
</dbReference>
<name>A0A6N4WFI2_9MYCO</name>
<dbReference type="PANTHER" id="PTHR43615">
    <property type="entry name" value="PHOSPHOENOLPYRUVATE SYNTHASE-RELATED"/>
    <property type="match status" value="1"/>
</dbReference>
<evidence type="ECO:0000259" key="2">
    <source>
        <dbReference type="Pfam" id="PF00391"/>
    </source>
</evidence>
<proteinExistence type="predicted"/>
<dbReference type="Proteomes" id="UP000467249">
    <property type="component" value="Chromosome"/>
</dbReference>
<dbReference type="SUPFAM" id="SSF52009">
    <property type="entry name" value="Phosphohistidine domain"/>
    <property type="match status" value="1"/>
</dbReference>
<gene>
    <name evidence="3" type="ORF">MANY_41910</name>
</gene>
<evidence type="ECO:0000313" key="3">
    <source>
        <dbReference type="EMBL" id="BBZ78854.1"/>
    </source>
</evidence>
<dbReference type="EMBL" id="AP022620">
    <property type="protein sequence ID" value="BBZ78854.1"/>
    <property type="molecule type" value="Genomic_DNA"/>
</dbReference>
<reference evidence="3 4" key="1">
    <citation type="journal article" date="2019" name="Emerg. Microbes Infect.">
        <title>Comprehensive subspecies identification of 175 nontuberculous mycobacteria species based on 7547 genomic profiles.</title>
        <authorList>
            <person name="Matsumoto Y."/>
            <person name="Kinjo T."/>
            <person name="Motooka D."/>
            <person name="Nabeya D."/>
            <person name="Jung N."/>
            <person name="Uechi K."/>
            <person name="Horii T."/>
            <person name="Iida T."/>
            <person name="Fujita J."/>
            <person name="Nakamura S."/>
        </authorList>
    </citation>
    <scope>NUCLEOTIDE SEQUENCE [LARGE SCALE GENOMIC DNA]</scope>
    <source>
        <strain evidence="3 4">JCM 30275</strain>
    </source>
</reference>
<feature type="region of interest" description="Disordered" evidence="1">
    <location>
        <begin position="281"/>
        <end position="300"/>
    </location>
</feature>
<accession>A0A6N4WFI2</accession>
<dbReference type="KEGG" id="many:MANY_41910"/>
<protein>
    <recommendedName>
        <fullName evidence="2">PEP-utilising enzyme mobile domain-containing protein</fullName>
    </recommendedName>
</protein>
<dbReference type="GO" id="GO:0016772">
    <property type="term" value="F:transferase activity, transferring phosphorus-containing groups"/>
    <property type="evidence" value="ECO:0007669"/>
    <property type="project" value="InterPro"/>
</dbReference>
<dbReference type="InterPro" id="IPR051549">
    <property type="entry name" value="PEP_Utilizing_Enz"/>
</dbReference>
<keyword evidence="4" id="KW-1185">Reference proteome</keyword>
<dbReference type="InterPro" id="IPR008279">
    <property type="entry name" value="PEP-util_enz_mobile_dom"/>
</dbReference>
<dbReference type="Gene3D" id="3.50.30.10">
    <property type="entry name" value="Phosphohistidine domain"/>
    <property type="match status" value="1"/>
</dbReference>
<feature type="domain" description="PEP-utilising enzyme mobile" evidence="2">
    <location>
        <begin position="460"/>
        <end position="531"/>
    </location>
</feature>
<dbReference type="Pfam" id="PF00391">
    <property type="entry name" value="PEP-utilizers"/>
    <property type="match status" value="1"/>
</dbReference>
<organism evidence="3 4">
    <name type="scientific">Mycolicibacterium anyangense</name>
    <dbReference type="NCBI Taxonomy" id="1431246"/>
    <lineage>
        <taxon>Bacteria</taxon>
        <taxon>Bacillati</taxon>
        <taxon>Actinomycetota</taxon>
        <taxon>Actinomycetes</taxon>
        <taxon>Mycobacteriales</taxon>
        <taxon>Mycobacteriaceae</taxon>
        <taxon>Mycolicibacterium</taxon>
    </lineage>
</organism>
<evidence type="ECO:0000256" key="1">
    <source>
        <dbReference type="SAM" id="MobiDB-lite"/>
    </source>
</evidence>
<dbReference type="PANTHER" id="PTHR43615:SF1">
    <property type="entry name" value="PPDK_N DOMAIN-CONTAINING PROTEIN"/>
    <property type="match status" value="1"/>
</dbReference>